<dbReference type="RefSeq" id="WP_161047347.1">
    <property type="nucleotide sequence ID" value="NZ_WWCR01000068.1"/>
</dbReference>
<dbReference type="EMBL" id="WWCS01000020">
    <property type="protein sequence ID" value="MYN42446.1"/>
    <property type="molecule type" value="Genomic_DNA"/>
</dbReference>
<comment type="caution">
    <text evidence="2">The sequence shown here is derived from an EMBL/GenBank/DDBJ whole genome shotgun (WGS) entry which is preliminary data.</text>
</comment>
<feature type="signal peptide" evidence="1">
    <location>
        <begin position="1"/>
        <end position="18"/>
    </location>
</feature>
<dbReference type="Gene3D" id="3.30.110.170">
    <property type="entry name" value="Protein of unknown function (DUF541), domain 1"/>
    <property type="match status" value="1"/>
</dbReference>
<name>A0A7X4H884_9BURK</name>
<evidence type="ECO:0000256" key="1">
    <source>
        <dbReference type="SAM" id="SignalP"/>
    </source>
</evidence>
<organism evidence="2 5">
    <name type="scientific">Duganella margarita</name>
    <dbReference type="NCBI Taxonomy" id="2692170"/>
    <lineage>
        <taxon>Bacteria</taxon>
        <taxon>Pseudomonadati</taxon>
        <taxon>Pseudomonadota</taxon>
        <taxon>Betaproteobacteria</taxon>
        <taxon>Burkholderiales</taxon>
        <taxon>Oxalobacteraceae</taxon>
        <taxon>Telluria group</taxon>
        <taxon>Duganella</taxon>
    </lineage>
</organism>
<dbReference type="Proteomes" id="UP000466332">
    <property type="component" value="Unassembled WGS sequence"/>
</dbReference>
<evidence type="ECO:0000313" key="4">
    <source>
        <dbReference type="Proteomes" id="UP000466332"/>
    </source>
</evidence>
<dbReference type="Pfam" id="PF04402">
    <property type="entry name" value="SIMPL"/>
    <property type="match status" value="1"/>
</dbReference>
<protein>
    <submittedName>
        <fullName evidence="2">DUF541 domain-containing protein</fullName>
    </submittedName>
</protein>
<dbReference type="GO" id="GO:0006974">
    <property type="term" value="P:DNA damage response"/>
    <property type="evidence" value="ECO:0007669"/>
    <property type="project" value="TreeGrafter"/>
</dbReference>
<evidence type="ECO:0000313" key="2">
    <source>
        <dbReference type="EMBL" id="MYM76127.1"/>
    </source>
</evidence>
<dbReference type="InterPro" id="IPR007497">
    <property type="entry name" value="SIMPL/DUF541"/>
</dbReference>
<gene>
    <name evidence="3" type="ORF">GTP55_24185</name>
    <name evidence="2" type="ORF">GTP56_28595</name>
</gene>
<dbReference type="Gene3D" id="3.30.70.2970">
    <property type="entry name" value="Protein of unknown function (DUF541), domain 2"/>
    <property type="match status" value="1"/>
</dbReference>
<dbReference type="PANTHER" id="PTHR34387">
    <property type="entry name" value="SLR1258 PROTEIN"/>
    <property type="match status" value="1"/>
</dbReference>
<evidence type="ECO:0000313" key="3">
    <source>
        <dbReference type="EMBL" id="MYN42446.1"/>
    </source>
</evidence>
<evidence type="ECO:0000313" key="5">
    <source>
        <dbReference type="Proteomes" id="UP000469734"/>
    </source>
</evidence>
<keyword evidence="4" id="KW-1185">Reference proteome</keyword>
<sequence length="238" mass="25775">MFKKLALAVALLPLAVHASNLPDYPFIHTSGEAMQRIVPDLGEIDFDISAYDADPAVAVALVAARAEQVRALLAAADPEAVTEIHNMRKEMRKPEPGEASGAQAYDIRSSVHIAVNDLGKWRAIMQGLLDMPNIDHMATTFGRKDREQTEQELSAAAVKDARRRADAIAAGFGKKAGAVTAVTSGQLRNLTGSIGLMPGDTYFRRDARSAAAQPADKDFLSYDLLSWSQTVDVIFRIK</sequence>
<proteinExistence type="predicted"/>
<dbReference type="AlphaFoldDB" id="A0A7X4H884"/>
<dbReference type="EMBL" id="WWCR01000068">
    <property type="protein sequence ID" value="MYM76127.1"/>
    <property type="molecule type" value="Genomic_DNA"/>
</dbReference>
<reference evidence="4 5" key="1">
    <citation type="submission" date="2019-12" db="EMBL/GenBank/DDBJ databases">
        <title>Novel species isolated from a subtropical stream in China.</title>
        <authorList>
            <person name="Lu H."/>
        </authorList>
    </citation>
    <scope>NUCLEOTIDE SEQUENCE [LARGE SCALE GENOMIC DNA]</scope>
    <source>
        <strain evidence="3 4">FT109W</strain>
        <strain evidence="2 5">FT134W</strain>
    </source>
</reference>
<accession>A0A7X4H884</accession>
<dbReference type="Proteomes" id="UP000469734">
    <property type="component" value="Unassembled WGS sequence"/>
</dbReference>
<dbReference type="PANTHER" id="PTHR34387:SF1">
    <property type="entry name" value="PERIPLASMIC IMMUNOGENIC PROTEIN"/>
    <property type="match status" value="1"/>
</dbReference>
<feature type="chain" id="PRO_5031574354" evidence="1">
    <location>
        <begin position="19"/>
        <end position="238"/>
    </location>
</feature>
<dbReference type="InterPro" id="IPR052022">
    <property type="entry name" value="26kDa_periplasmic_antigen"/>
</dbReference>
<keyword evidence="1" id="KW-0732">Signal</keyword>